<evidence type="ECO:0000313" key="1">
    <source>
        <dbReference type="EMBL" id="KAK1395409.1"/>
    </source>
</evidence>
<dbReference type="EMBL" id="JAUIZM010000003">
    <property type="protein sequence ID" value="KAK1395409.1"/>
    <property type="molecule type" value="Genomic_DNA"/>
</dbReference>
<keyword evidence="2" id="KW-1185">Reference proteome</keyword>
<organism evidence="1 2">
    <name type="scientific">Heracleum sosnowskyi</name>
    <dbReference type="NCBI Taxonomy" id="360622"/>
    <lineage>
        <taxon>Eukaryota</taxon>
        <taxon>Viridiplantae</taxon>
        <taxon>Streptophyta</taxon>
        <taxon>Embryophyta</taxon>
        <taxon>Tracheophyta</taxon>
        <taxon>Spermatophyta</taxon>
        <taxon>Magnoliopsida</taxon>
        <taxon>eudicotyledons</taxon>
        <taxon>Gunneridae</taxon>
        <taxon>Pentapetalae</taxon>
        <taxon>asterids</taxon>
        <taxon>campanulids</taxon>
        <taxon>Apiales</taxon>
        <taxon>Apiaceae</taxon>
        <taxon>Apioideae</taxon>
        <taxon>apioid superclade</taxon>
        <taxon>Tordylieae</taxon>
        <taxon>Tordyliinae</taxon>
        <taxon>Heracleum</taxon>
    </lineage>
</organism>
<dbReference type="Proteomes" id="UP001237642">
    <property type="component" value="Unassembled WGS sequence"/>
</dbReference>
<name>A0AAD8J0G1_9APIA</name>
<comment type="caution">
    <text evidence="1">The sequence shown here is derived from an EMBL/GenBank/DDBJ whole genome shotgun (WGS) entry which is preliminary data.</text>
</comment>
<proteinExistence type="predicted"/>
<reference evidence="1" key="2">
    <citation type="submission" date="2023-05" db="EMBL/GenBank/DDBJ databases">
        <authorList>
            <person name="Schelkunov M.I."/>
        </authorList>
    </citation>
    <scope>NUCLEOTIDE SEQUENCE</scope>
    <source>
        <strain evidence="1">Hsosn_3</strain>
        <tissue evidence="1">Leaf</tissue>
    </source>
</reference>
<sequence>MNSNSSSNSSKNKKRKREEAMVVKIMSSLEAVGDAIKEGNAILKDSNIIMEQSRQRVYSGEEIYSELELMNLEPKTLAKAYLFLIKNQDSAQALFGCPDRVRKTILDEIIGRDAS</sequence>
<reference evidence="1" key="1">
    <citation type="submission" date="2023-02" db="EMBL/GenBank/DDBJ databases">
        <title>Genome of toxic invasive species Heracleum sosnowskyi carries increased number of genes despite the absence of recent whole-genome duplications.</title>
        <authorList>
            <person name="Schelkunov M."/>
            <person name="Shtratnikova V."/>
            <person name="Makarenko M."/>
            <person name="Klepikova A."/>
            <person name="Omelchenko D."/>
            <person name="Novikova G."/>
            <person name="Obukhova E."/>
            <person name="Bogdanov V."/>
            <person name="Penin A."/>
            <person name="Logacheva M."/>
        </authorList>
    </citation>
    <scope>NUCLEOTIDE SEQUENCE</scope>
    <source>
        <strain evidence="1">Hsosn_3</strain>
        <tissue evidence="1">Leaf</tissue>
    </source>
</reference>
<gene>
    <name evidence="1" type="ORF">POM88_014465</name>
</gene>
<accession>A0AAD8J0G1</accession>
<evidence type="ECO:0000313" key="2">
    <source>
        <dbReference type="Proteomes" id="UP001237642"/>
    </source>
</evidence>
<dbReference type="AlphaFoldDB" id="A0AAD8J0G1"/>
<protein>
    <submittedName>
        <fullName evidence="1">Uncharacterized protein</fullName>
    </submittedName>
</protein>